<proteinExistence type="predicted"/>
<reference evidence="1" key="2">
    <citation type="journal article" date="2015" name="Fish Shellfish Immunol.">
        <title>Early steps in the European eel (Anguilla anguilla)-Vibrio vulnificus interaction in the gills: Role of the RtxA13 toxin.</title>
        <authorList>
            <person name="Callol A."/>
            <person name="Pajuelo D."/>
            <person name="Ebbesson L."/>
            <person name="Teles M."/>
            <person name="MacKenzie S."/>
            <person name="Amaro C."/>
        </authorList>
    </citation>
    <scope>NUCLEOTIDE SEQUENCE</scope>
</reference>
<dbReference type="EMBL" id="GBXM01062322">
    <property type="protein sequence ID" value="JAH46255.1"/>
    <property type="molecule type" value="Transcribed_RNA"/>
</dbReference>
<name>A0A0E9T020_ANGAN</name>
<reference evidence="1" key="1">
    <citation type="submission" date="2014-11" db="EMBL/GenBank/DDBJ databases">
        <authorList>
            <person name="Amaro Gonzalez C."/>
        </authorList>
    </citation>
    <scope>NUCLEOTIDE SEQUENCE</scope>
</reference>
<evidence type="ECO:0000313" key="1">
    <source>
        <dbReference type="EMBL" id="JAH46255.1"/>
    </source>
</evidence>
<sequence>MVLLQHYLARFNLADPGFLQVIQ</sequence>
<dbReference type="AlphaFoldDB" id="A0A0E9T020"/>
<organism evidence="1">
    <name type="scientific">Anguilla anguilla</name>
    <name type="common">European freshwater eel</name>
    <name type="synonym">Muraena anguilla</name>
    <dbReference type="NCBI Taxonomy" id="7936"/>
    <lineage>
        <taxon>Eukaryota</taxon>
        <taxon>Metazoa</taxon>
        <taxon>Chordata</taxon>
        <taxon>Craniata</taxon>
        <taxon>Vertebrata</taxon>
        <taxon>Euteleostomi</taxon>
        <taxon>Actinopterygii</taxon>
        <taxon>Neopterygii</taxon>
        <taxon>Teleostei</taxon>
        <taxon>Anguilliformes</taxon>
        <taxon>Anguillidae</taxon>
        <taxon>Anguilla</taxon>
    </lineage>
</organism>
<protein>
    <submittedName>
        <fullName evidence="1">Uncharacterized protein</fullName>
    </submittedName>
</protein>
<accession>A0A0E9T020</accession>